<dbReference type="EMBL" id="HG793127">
    <property type="protein sequence ID" value="CDK27054.1"/>
    <property type="molecule type" value="Genomic_DNA"/>
</dbReference>
<proteinExistence type="predicted"/>
<evidence type="ECO:0000313" key="6">
    <source>
        <dbReference type="Proteomes" id="UP000019384"/>
    </source>
</evidence>
<dbReference type="GO" id="GO:0005078">
    <property type="term" value="F:MAP-kinase scaffold activity"/>
    <property type="evidence" value="ECO:0007669"/>
    <property type="project" value="TreeGrafter"/>
</dbReference>
<dbReference type="GO" id="GO:0036267">
    <property type="term" value="P:invasive filamentous growth"/>
    <property type="evidence" value="ECO:0007669"/>
    <property type="project" value="TreeGrafter"/>
</dbReference>
<feature type="domain" description="GIT Spa2 homology (SHD)" evidence="4">
    <location>
        <begin position="36"/>
        <end position="66"/>
    </location>
</feature>
<evidence type="ECO:0000259" key="4">
    <source>
        <dbReference type="SMART" id="SM00555"/>
    </source>
</evidence>
<organism evidence="5 6">
    <name type="scientific">Kuraishia capsulata CBS 1993</name>
    <dbReference type="NCBI Taxonomy" id="1382522"/>
    <lineage>
        <taxon>Eukaryota</taxon>
        <taxon>Fungi</taxon>
        <taxon>Dikarya</taxon>
        <taxon>Ascomycota</taxon>
        <taxon>Saccharomycotina</taxon>
        <taxon>Pichiomycetes</taxon>
        <taxon>Pichiales</taxon>
        <taxon>Pichiaceae</taxon>
        <taxon>Kuraishia</taxon>
    </lineage>
</organism>
<dbReference type="GO" id="GO:0005935">
    <property type="term" value="C:cellular bud neck"/>
    <property type="evidence" value="ECO:0007669"/>
    <property type="project" value="TreeGrafter"/>
</dbReference>
<dbReference type="STRING" id="1382522.W6MKQ5"/>
<dbReference type="OrthoDB" id="5588096at2759"/>
<feature type="compositionally biased region" description="Low complexity" evidence="3">
    <location>
        <begin position="734"/>
        <end position="748"/>
    </location>
</feature>
<dbReference type="HOGENOM" id="CLU_002012_0_0_1"/>
<feature type="coiled-coil region" evidence="2">
    <location>
        <begin position="246"/>
        <end position="474"/>
    </location>
</feature>
<dbReference type="GO" id="GO:0007124">
    <property type="term" value="P:pseudohyphal growth"/>
    <property type="evidence" value="ECO:0007669"/>
    <property type="project" value="TreeGrafter"/>
</dbReference>
<dbReference type="GO" id="GO:1902716">
    <property type="term" value="C:cell cortex of growing cell tip"/>
    <property type="evidence" value="ECO:0007669"/>
    <property type="project" value="TreeGrafter"/>
</dbReference>
<dbReference type="InterPro" id="IPR039892">
    <property type="entry name" value="Spa2/Sph1"/>
</dbReference>
<accession>W6MKQ5</accession>
<feature type="domain" description="GIT Spa2 homology (SHD)" evidence="4">
    <location>
        <begin position="86"/>
        <end position="116"/>
    </location>
</feature>
<evidence type="ECO:0000256" key="2">
    <source>
        <dbReference type="SAM" id="Coils"/>
    </source>
</evidence>
<dbReference type="PANTHER" id="PTHR21601:SF0">
    <property type="entry name" value="PROTEIN SPA2-RELATED"/>
    <property type="match status" value="1"/>
</dbReference>
<keyword evidence="1" id="KW-0677">Repeat</keyword>
<sequence length="1009" mass="112591">MVEASDLVIHHRVLQKFLQDAGTSLSQPNSTRVAKAREKLAKLSVSQFAELSTDVYDELQRRTNTSPQKPKTLLPKPTFHPKRNQAREKLASLQESRFGDLAKDIAYEVERRGFHESVEQPSYSENVYGNQRSMDKPYENLDILKHSPQRTGVEQTRQVPTNVFPSTTYADESFMNDSTLEISTPVADAFQKEIRSKLVVPSKASLSWSSDEDEDAVFPKAANEVKLNGSPVNERLSLRRSKETDLKLLMEESTKMDQKITALESEKYSLLSDIEDLEIKLKAKEEELVKQQKAWSLEKQGLDQQLKELQQNLEFKHEELENTKQITSDWEGRHKAVNDDFARLQEMYEDLTDKHRQTSETHQELVQEKTLLMEQISKLQDVNMAHQSNASDSSHLIEELANLKQAHAKLQADNETMARTVLDHQNLNKQYDALKEEHSNLQRSVPTVDLTSELKSLRLSHSALQAENERLKKSSANSTASNPEDVVALKKQVIDWQQKYQSASGDFIAQSLNGSPLSDQYIKSMTASSGLLLASSVSNLMASSKVFLLGLEPETLDVDIFFDGVSQFATFAGVIASEGESDGSPSSTEQCRFVRAAIANFITASRYYAIYNKSIPKLVVQAAMNDVCFTVCDLIAAAKIRSGTDKASTILKTPISDRFPSEVPRSYSTKPEDDVSPVRPLKMAQRLGSATPSPEATLPRTRDSPTPRMSFLVKPGSKLKDDVMSTPNSKDVTSQASPSSTKSSSILSKVQQFESPEKLQNTKRYSPPKDSFPSSNAGFSKFGLKANNVSPNQSRVTSKDDQDYSPNGKAIPLNTSTIENRKPSDGSAQRSFQPSAVDNQRKVTAKENFDISRFDIRDPDNTLEELLHYLEHQTVEVIAAIQMLLASIKDPNITIGALRTNAEQILNVIHQMVEATSTSMNQTRNAMLKEHGSWIVQSLVDCAGRMKSLCASSSKDQEFADKNFKQRLAGVTFDIVRSTNELAKTVEEASLKEEIAILDARLQHGVVVN</sequence>
<dbReference type="GO" id="GO:0005826">
    <property type="term" value="C:actomyosin contractile ring"/>
    <property type="evidence" value="ECO:0007669"/>
    <property type="project" value="TreeGrafter"/>
</dbReference>
<gene>
    <name evidence="5" type="ORF">KUCA_T00003031001</name>
</gene>
<feature type="compositionally biased region" description="Polar residues" evidence="3">
    <location>
        <begin position="787"/>
        <end position="796"/>
    </location>
</feature>
<name>W6MKQ5_9ASCO</name>
<evidence type="ECO:0000256" key="1">
    <source>
        <dbReference type="ARBA" id="ARBA00022737"/>
    </source>
</evidence>
<dbReference type="SMART" id="SM00555">
    <property type="entry name" value="GIT"/>
    <property type="match status" value="2"/>
</dbReference>
<dbReference type="Pfam" id="PF08518">
    <property type="entry name" value="GIT_SHD"/>
    <property type="match status" value="2"/>
</dbReference>
<dbReference type="GO" id="GO:0000131">
    <property type="term" value="C:incipient cellular bud site"/>
    <property type="evidence" value="ECO:0007669"/>
    <property type="project" value="TreeGrafter"/>
</dbReference>
<dbReference type="GeneID" id="34520438"/>
<evidence type="ECO:0000256" key="3">
    <source>
        <dbReference type="SAM" id="MobiDB-lite"/>
    </source>
</evidence>
<feature type="compositionally biased region" description="Polar residues" evidence="3">
    <location>
        <begin position="749"/>
        <end position="764"/>
    </location>
</feature>
<keyword evidence="2" id="KW-0175">Coiled coil</keyword>
<reference evidence="5" key="2">
    <citation type="submission" date="2014-02" db="EMBL/GenBank/DDBJ databases">
        <title>Complete DNA sequence of /Kuraishia capsulata/ illustrates novel genomic features among budding yeasts (/Saccharomycotina/).</title>
        <authorList>
            <person name="Morales L."/>
            <person name="Noel B."/>
            <person name="Porcel B."/>
            <person name="Marcet-Houben M."/>
            <person name="Hullo M-F."/>
            <person name="Sacerdot C."/>
            <person name="Tekaia F."/>
            <person name="Leh-Louis V."/>
            <person name="Despons L."/>
            <person name="Khanna V."/>
            <person name="Aury J-M."/>
            <person name="Barbe V."/>
            <person name="Couloux A."/>
            <person name="Labadie K."/>
            <person name="Pelletier E."/>
            <person name="Souciet J-L."/>
            <person name="Boekhout T."/>
            <person name="Gabaldon T."/>
            <person name="Wincker P."/>
            <person name="Dujon B."/>
        </authorList>
    </citation>
    <scope>NUCLEOTIDE SEQUENCE</scope>
    <source>
        <strain evidence="5">CBS 1993</strain>
    </source>
</reference>
<keyword evidence="6" id="KW-1185">Reference proteome</keyword>
<dbReference type="AlphaFoldDB" id="W6MKQ5"/>
<dbReference type="Pfam" id="PF12205">
    <property type="entry name" value="GIT1_C"/>
    <property type="match status" value="1"/>
</dbReference>
<dbReference type="GO" id="GO:0005934">
    <property type="term" value="C:cellular bud tip"/>
    <property type="evidence" value="ECO:0007669"/>
    <property type="project" value="TreeGrafter"/>
</dbReference>
<dbReference type="GO" id="GO:0007121">
    <property type="term" value="P:bipolar cellular bud site selection"/>
    <property type="evidence" value="ECO:0007669"/>
    <property type="project" value="TreeGrafter"/>
</dbReference>
<dbReference type="RefSeq" id="XP_022459050.1">
    <property type="nucleotide sequence ID" value="XM_022603334.1"/>
</dbReference>
<dbReference type="GO" id="GO:0043332">
    <property type="term" value="C:mating projection tip"/>
    <property type="evidence" value="ECO:0007669"/>
    <property type="project" value="TreeGrafter"/>
</dbReference>
<feature type="region of interest" description="Disordered" evidence="3">
    <location>
        <begin position="60"/>
        <end position="80"/>
    </location>
</feature>
<dbReference type="Proteomes" id="UP000019384">
    <property type="component" value="Unassembled WGS sequence"/>
</dbReference>
<reference evidence="5" key="1">
    <citation type="submission" date="2013-12" db="EMBL/GenBank/DDBJ databases">
        <authorList>
            <person name="Genoscope - CEA"/>
        </authorList>
    </citation>
    <scope>NUCLEOTIDE SEQUENCE</scope>
    <source>
        <strain evidence="5">CBS 1993</strain>
    </source>
</reference>
<evidence type="ECO:0000313" key="5">
    <source>
        <dbReference type="EMBL" id="CDK27054.1"/>
    </source>
</evidence>
<dbReference type="InterPro" id="IPR022018">
    <property type="entry name" value="GIT1_C"/>
</dbReference>
<protein>
    <recommendedName>
        <fullName evidence="4">GIT Spa2 homology (SHD) domain-containing protein</fullName>
    </recommendedName>
</protein>
<dbReference type="PANTHER" id="PTHR21601">
    <property type="entry name" value="SPA2 PROTEIN"/>
    <property type="match status" value="1"/>
</dbReference>
<feature type="region of interest" description="Disordered" evidence="3">
    <location>
        <begin position="685"/>
        <end position="844"/>
    </location>
</feature>
<feature type="compositionally biased region" description="Polar residues" evidence="3">
    <location>
        <begin position="826"/>
        <end position="838"/>
    </location>
</feature>
<dbReference type="InterPro" id="IPR013724">
    <property type="entry name" value="GIT_SHD"/>
</dbReference>